<proteinExistence type="inferred from homology"/>
<dbReference type="EMBL" id="RJVL01000002">
    <property type="protein sequence ID" value="ROR49288.1"/>
    <property type="molecule type" value="Genomic_DNA"/>
</dbReference>
<dbReference type="Proteomes" id="UP000271868">
    <property type="component" value="Unassembled WGS sequence"/>
</dbReference>
<dbReference type="AlphaFoldDB" id="A0AAX1WXE2"/>
<evidence type="ECO:0000256" key="2">
    <source>
        <dbReference type="SAM" id="SignalP"/>
    </source>
</evidence>
<organism evidence="3 4">
    <name type="scientific">Diaphorobacter nitroreducens</name>
    <dbReference type="NCBI Taxonomy" id="164759"/>
    <lineage>
        <taxon>Bacteria</taxon>
        <taxon>Pseudomonadati</taxon>
        <taxon>Pseudomonadota</taxon>
        <taxon>Betaproteobacteria</taxon>
        <taxon>Burkholderiales</taxon>
        <taxon>Comamonadaceae</taxon>
        <taxon>Diaphorobacter</taxon>
    </lineage>
</organism>
<keyword evidence="3" id="KW-0675">Receptor</keyword>
<feature type="chain" id="PRO_5043556044" evidence="2">
    <location>
        <begin position="32"/>
        <end position="330"/>
    </location>
</feature>
<dbReference type="InterPro" id="IPR005064">
    <property type="entry name" value="BUG"/>
</dbReference>
<dbReference type="Pfam" id="PF03401">
    <property type="entry name" value="TctC"/>
    <property type="match status" value="1"/>
</dbReference>
<keyword evidence="2" id="KW-0732">Signal</keyword>
<dbReference type="InterPro" id="IPR042100">
    <property type="entry name" value="Bug_dom1"/>
</dbReference>
<dbReference type="Gene3D" id="3.40.190.150">
    <property type="entry name" value="Bordetella uptake gene, domain 1"/>
    <property type="match status" value="1"/>
</dbReference>
<dbReference type="SUPFAM" id="SSF53850">
    <property type="entry name" value="Periplasmic binding protein-like II"/>
    <property type="match status" value="1"/>
</dbReference>
<dbReference type="PANTHER" id="PTHR42928">
    <property type="entry name" value="TRICARBOXYLATE-BINDING PROTEIN"/>
    <property type="match status" value="1"/>
</dbReference>
<dbReference type="CDD" id="cd13578">
    <property type="entry name" value="PBP2_Bug27"/>
    <property type="match status" value="1"/>
</dbReference>
<reference evidence="3 4" key="1">
    <citation type="submission" date="2018-11" db="EMBL/GenBank/DDBJ databases">
        <title>Genomic Encyclopedia of Type Strains, Phase IV (KMG-IV): sequencing the most valuable type-strain genomes for metagenomic binning, comparative biology and taxonomic classification.</title>
        <authorList>
            <person name="Goeker M."/>
        </authorList>
    </citation>
    <scope>NUCLEOTIDE SEQUENCE [LARGE SCALE GENOMIC DNA]</scope>
    <source>
        <strain evidence="3 4">DSM 15985</strain>
    </source>
</reference>
<dbReference type="PIRSF" id="PIRSF017082">
    <property type="entry name" value="YflP"/>
    <property type="match status" value="1"/>
</dbReference>
<gene>
    <name evidence="3" type="ORF">EDC60_1283</name>
</gene>
<evidence type="ECO:0000313" key="4">
    <source>
        <dbReference type="Proteomes" id="UP000271868"/>
    </source>
</evidence>
<comment type="similarity">
    <text evidence="1">Belongs to the UPF0065 (bug) family.</text>
</comment>
<dbReference type="RefSeq" id="WP_123675532.1">
    <property type="nucleotide sequence ID" value="NZ_DAMAHR010000002.1"/>
</dbReference>
<evidence type="ECO:0000313" key="3">
    <source>
        <dbReference type="EMBL" id="ROR49288.1"/>
    </source>
</evidence>
<name>A0AAX1WXE2_9BURK</name>
<accession>A0AAX1WXE2</accession>
<comment type="caution">
    <text evidence="3">The sequence shown here is derived from an EMBL/GenBank/DDBJ whole genome shotgun (WGS) entry which is preliminary data.</text>
</comment>
<evidence type="ECO:0000256" key="1">
    <source>
        <dbReference type="ARBA" id="ARBA00006987"/>
    </source>
</evidence>
<sequence length="330" mass="34259">MPKTTPIAPRRHAVGLVCAALCAAATPFAWASDYPNKPVKLVVPYPPGGPTDIVARVVAQKLQEQMGQPFVIDNRPGAGANIGAEAVARSPADGYTLVVATTAHAINPSLFSKLNYSITKDFAPVSQLTSGPLVIVTHPATPANNVKELIALAKSKQGGLNYASSGNGQSTHLSAELFSASAGVKMAHVPYKGSAPALTDVMGGQADLMFDTMLSSMPHVKAGKLKALAVTSSQRSPSAPDIPTVAESGLPGYEAIAWNGVLAPAGTPKEVVDRLNAELKKALDNPEVKQRFEAQGFAAAWSTPTAYAGFLQAEVDKWGKVVKASGAKID</sequence>
<feature type="signal peptide" evidence="2">
    <location>
        <begin position="1"/>
        <end position="31"/>
    </location>
</feature>
<dbReference type="PANTHER" id="PTHR42928:SF5">
    <property type="entry name" value="BLR1237 PROTEIN"/>
    <property type="match status" value="1"/>
</dbReference>
<protein>
    <submittedName>
        <fullName evidence="3">Tripartite-type tricarboxylate transporter receptor subunit TctC</fullName>
    </submittedName>
</protein>
<keyword evidence="4" id="KW-1185">Reference proteome</keyword>
<dbReference type="Gene3D" id="3.40.190.10">
    <property type="entry name" value="Periplasmic binding protein-like II"/>
    <property type="match status" value="1"/>
</dbReference>